<protein>
    <submittedName>
        <fullName evidence="3">RF-1 domain-containing protein</fullName>
    </submittedName>
</protein>
<proteinExistence type="predicted"/>
<dbReference type="GO" id="GO:0016150">
    <property type="term" value="F:translation release factor activity, codon nonspecific"/>
    <property type="evidence" value="ECO:0007669"/>
    <property type="project" value="TreeGrafter"/>
</dbReference>
<evidence type="ECO:0000256" key="1">
    <source>
        <dbReference type="SAM" id="MobiDB-lite"/>
    </source>
</evidence>
<dbReference type="Gene3D" id="3.30.160.20">
    <property type="match status" value="1"/>
</dbReference>
<dbReference type="EMBL" id="JAEVFJ010000014">
    <property type="protein sequence ID" value="KAH8100797.1"/>
    <property type="molecule type" value="Genomic_DNA"/>
</dbReference>
<dbReference type="GO" id="GO:0004045">
    <property type="term" value="F:peptidyl-tRNA hydrolase activity"/>
    <property type="evidence" value="ECO:0007669"/>
    <property type="project" value="TreeGrafter"/>
</dbReference>
<evidence type="ECO:0000313" key="4">
    <source>
        <dbReference type="Proteomes" id="UP000813824"/>
    </source>
</evidence>
<dbReference type="AlphaFoldDB" id="A0A8K0XQ82"/>
<keyword evidence="4" id="KW-1185">Reference proteome</keyword>
<feature type="region of interest" description="Disordered" evidence="1">
    <location>
        <begin position="161"/>
        <end position="199"/>
    </location>
</feature>
<dbReference type="GO" id="GO:0005762">
    <property type="term" value="C:mitochondrial large ribosomal subunit"/>
    <property type="evidence" value="ECO:0007669"/>
    <property type="project" value="TreeGrafter"/>
</dbReference>
<feature type="compositionally biased region" description="Basic residues" evidence="1">
    <location>
        <begin position="189"/>
        <end position="199"/>
    </location>
</feature>
<feature type="compositionally biased region" description="Basic and acidic residues" evidence="1">
    <location>
        <begin position="163"/>
        <end position="188"/>
    </location>
</feature>
<reference evidence="3" key="1">
    <citation type="journal article" date="2021" name="New Phytol.">
        <title>Evolutionary innovations through gain and loss of genes in the ectomycorrhizal Boletales.</title>
        <authorList>
            <person name="Wu G."/>
            <person name="Miyauchi S."/>
            <person name="Morin E."/>
            <person name="Kuo A."/>
            <person name="Drula E."/>
            <person name="Varga T."/>
            <person name="Kohler A."/>
            <person name="Feng B."/>
            <person name="Cao Y."/>
            <person name="Lipzen A."/>
            <person name="Daum C."/>
            <person name="Hundley H."/>
            <person name="Pangilinan J."/>
            <person name="Johnson J."/>
            <person name="Barry K."/>
            <person name="LaButti K."/>
            <person name="Ng V."/>
            <person name="Ahrendt S."/>
            <person name="Min B."/>
            <person name="Choi I.G."/>
            <person name="Park H."/>
            <person name="Plett J.M."/>
            <person name="Magnuson J."/>
            <person name="Spatafora J.W."/>
            <person name="Nagy L.G."/>
            <person name="Henrissat B."/>
            <person name="Grigoriev I.V."/>
            <person name="Yang Z.L."/>
            <person name="Xu J."/>
            <person name="Martin F.M."/>
        </authorList>
    </citation>
    <scope>NUCLEOTIDE SEQUENCE</scope>
    <source>
        <strain evidence="3">KKN 215</strain>
    </source>
</reference>
<dbReference type="OrthoDB" id="270639at2759"/>
<accession>A0A8K0XQ82</accession>
<sequence length="199" mass="22467">MLFARNVSPWIYRTLSLPPTLGIWRRLASSSPASRFPPNIPKLETPEDNATAREWIATFKTSIAIPRNDVELSFSRSSGPGGQNVNKVNTKATLRLFKKSPWIPVWAKDALKKSPAYVSSSDSILLTSTVHRTQAENVQECLSKLHSVILSAAESCLVNEPSQEQRARVRRLEKAEKARRRLEKEKRSSVKRSRKSGWD</sequence>
<name>A0A8K0XQ82_9AGAR</name>
<evidence type="ECO:0000259" key="2">
    <source>
        <dbReference type="Pfam" id="PF00472"/>
    </source>
</evidence>
<dbReference type="GO" id="GO:0070126">
    <property type="term" value="P:mitochondrial translational termination"/>
    <property type="evidence" value="ECO:0007669"/>
    <property type="project" value="TreeGrafter"/>
</dbReference>
<dbReference type="InterPro" id="IPR000352">
    <property type="entry name" value="Pep_chain_release_fac_I"/>
</dbReference>
<dbReference type="PANTHER" id="PTHR11075">
    <property type="entry name" value="PEPTIDE CHAIN RELEASE FACTOR"/>
    <property type="match status" value="1"/>
</dbReference>
<gene>
    <name evidence="3" type="ORF">BXZ70DRAFT_892554</name>
</gene>
<dbReference type="Pfam" id="PF00472">
    <property type="entry name" value="RF-1"/>
    <property type="match status" value="1"/>
</dbReference>
<dbReference type="InterPro" id="IPR052104">
    <property type="entry name" value="Mito_Release_Factor_mL62"/>
</dbReference>
<organism evidence="3 4">
    <name type="scientific">Cristinia sonorae</name>
    <dbReference type="NCBI Taxonomy" id="1940300"/>
    <lineage>
        <taxon>Eukaryota</taxon>
        <taxon>Fungi</taxon>
        <taxon>Dikarya</taxon>
        <taxon>Basidiomycota</taxon>
        <taxon>Agaricomycotina</taxon>
        <taxon>Agaricomycetes</taxon>
        <taxon>Agaricomycetidae</taxon>
        <taxon>Agaricales</taxon>
        <taxon>Pleurotineae</taxon>
        <taxon>Stephanosporaceae</taxon>
        <taxon>Cristinia</taxon>
    </lineage>
</organism>
<comment type="caution">
    <text evidence="3">The sequence shown here is derived from an EMBL/GenBank/DDBJ whole genome shotgun (WGS) entry which is preliminary data.</text>
</comment>
<dbReference type="Proteomes" id="UP000813824">
    <property type="component" value="Unassembled WGS sequence"/>
</dbReference>
<dbReference type="SUPFAM" id="SSF110916">
    <property type="entry name" value="Peptidyl-tRNA hydrolase domain-like"/>
    <property type="match status" value="1"/>
</dbReference>
<feature type="domain" description="Prokaryotic-type class I peptide chain release factors" evidence="2">
    <location>
        <begin position="61"/>
        <end position="194"/>
    </location>
</feature>
<dbReference type="PANTHER" id="PTHR11075:SF54">
    <property type="entry name" value="LARGE RIBOSOMAL SUBUNIT PROTEIN ML62"/>
    <property type="match status" value="1"/>
</dbReference>
<evidence type="ECO:0000313" key="3">
    <source>
        <dbReference type="EMBL" id="KAH8100797.1"/>
    </source>
</evidence>